<name>A0A840N7U9_9BRAD</name>
<evidence type="ECO:0000313" key="3">
    <source>
        <dbReference type="Proteomes" id="UP000521227"/>
    </source>
</evidence>
<feature type="signal peptide" evidence="1">
    <location>
        <begin position="1"/>
        <end position="20"/>
    </location>
</feature>
<accession>A0A840N7U9</accession>
<evidence type="ECO:0000313" key="2">
    <source>
        <dbReference type="EMBL" id="MBB5053821.1"/>
    </source>
</evidence>
<organism evidence="2 3">
    <name type="scientific">Afipia massiliensis</name>
    <dbReference type="NCBI Taxonomy" id="211460"/>
    <lineage>
        <taxon>Bacteria</taxon>
        <taxon>Pseudomonadati</taxon>
        <taxon>Pseudomonadota</taxon>
        <taxon>Alphaproteobacteria</taxon>
        <taxon>Hyphomicrobiales</taxon>
        <taxon>Nitrobacteraceae</taxon>
        <taxon>Afipia</taxon>
    </lineage>
</organism>
<feature type="chain" id="PRO_5032529029" description="DUF2946 domain-containing protein" evidence="1">
    <location>
        <begin position="21"/>
        <end position="123"/>
    </location>
</feature>
<sequence>MNWLRSKAKRLSLLALFALALQLGLSFGHTHHDVAEAGISVSASLSLASTPDADHDDHDHQGVHRDLCAICATVAMANTLIAAAPPSLTVPLAITALQTAFHPEAIASDSRRSAFRSRAPPQA</sequence>
<evidence type="ECO:0000256" key="1">
    <source>
        <dbReference type="SAM" id="SignalP"/>
    </source>
</evidence>
<dbReference type="Proteomes" id="UP000521227">
    <property type="component" value="Unassembled WGS sequence"/>
</dbReference>
<protein>
    <recommendedName>
        <fullName evidence="4">DUF2946 domain-containing protein</fullName>
    </recommendedName>
</protein>
<dbReference type="AlphaFoldDB" id="A0A840N7U9"/>
<dbReference type="EMBL" id="JACHIJ010000005">
    <property type="protein sequence ID" value="MBB5053821.1"/>
    <property type="molecule type" value="Genomic_DNA"/>
</dbReference>
<gene>
    <name evidence="2" type="ORF">HNQ36_003821</name>
</gene>
<dbReference type="RefSeq" id="WP_184087442.1">
    <property type="nucleotide sequence ID" value="NZ_JACHIJ010000005.1"/>
</dbReference>
<dbReference type="InterPro" id="IPR021333">
    <property type="entry name" value="DUF2946"/>
</dbReference>
<dbReference type="Pfam" id="PF11162">
    <property type="entry name" value="DUF2946"/>
    <property type="match status" value="1"/>
</dbReference>
<proteinExistence type="predicted"/>
<reference evidence="2 3" key="1">
    <citation type="submission" date="2020-08" db="EMBL/GenBank/DDBJ databases">
        <title>Genomic Encyclopedia of Type Strains, Phase IV (KMG-IV): sequencing the most valuable type-strain genomes for metagenomic binning, comparative biology and taxonomic classification.</title>
        <authorList>
            <person name="Goeker M."/>
        </authorList>
    </citation>
    <scope>NUCLEOTIDE SEQUENCE [LARGE SCALE GENOMIC DNA]</scope>
    <source>
        <strain evidence="2 3">DSM 17498</strain>
    </source>
</reference>
<comment type="caution">
    <text evidence="2">The sequence shown here is derived from an EMBL/GenBank/DDBJ whole genome shotgun (WGS) entry which is preliminary data.</text>
</comment>
<keyword evidence="1" id="KW-0732">Signal</keyword>
<evidence type="ECO:0008006" key="4">
    <source>
        <dbReference type="Google" id="ProtNLM"/>
    </source>
</evidence>